<dbReference type="SUPFAM" id="SSF52058">
    <property type="entry name" value="L domain-like"/>
    <property type="match status" value="1"/>
</dbReference>
<evidence type="ECO:0000256" key="5">
    <source>
        <dbReference type="ARBA" id="ARBA00023273"/>
    </source>
</evidence>
<keyword evidence="3" id="KW-0677">Repeat</keyword>
<dbReference type="PROSITE" id="PS51450">
    <property type="entry name" value="LRR"/>
    <property type="match status" value="3"/>
</dbReference>
<dbReference type="SMART" id="SM00365">
    <property type="entry name" value="LRR_SD22"/>
    <property type="match status" value="3"/>
</dbReference>
<dbReference type="InterPro" id="IPR050576">
    <property type="entry name" value="Cilia_flagella_integrity"/>
</dbReference>
<dbReference type="PRINTS" id="PR00019">
    <property type="entry name" value="LEURICHRPT"/>
</dbReference>
<dbReference type="InterPro" id="IPR032675">
    <property type="entry name" value="LRR_dom_sf"/>
</dbReference>
<dbReference type="Gene3D" id="3.80.10.10">
    <property type="entry name" value="Ribonuclease Inhibitor"/>
    <property type="match status" value="1"/>
</dbReference>
<comment type="subcellular location">
    <subcellularLocation>
        <location evidence="1">Cell projection</location>
        <location evidence="1">Cilium</location>
    </subcellularLocation>
</comment>
<evidence type="ECO:0000256" key="4">
    <source>
        <dbReference type="ARBA" id="ARBA00023069"/>
    </source>
</evidence>
<sequence length="230" mass="25896">MPLVMKISEETIKKATGQFDLETVYKLSMQQMGLKRIEGLTLCPNLTELDLSHNNITRIEGLDALDELKRLKIADNQIERIENVSLLNSLETLHLEGNKISNLDEVQMLSKLPCLRHLSFQTSSSELRNPVCDHPGYYPAVRRMLPLLDSLDGERTVLADAAVPQVTPLENLMLPTPIPWIKDYSFETDAPSKLPPLEGVQAFDEALTDCKRLSARAQSLIDDYKQIPSK</sequence>
<name>A0AB34KBB4_PRYPA</name>
<dbReference type="PANTHER" id="PTHR45973:SF9">
    <property type="entry name" value="LEUCINE-RICH REPEAT-CONTAINING PROTEIN 46"/>
    <property type="match status" value="1"/>
</dbReference>
<gene>
    <name evidence="6" type="ORF">AB1Y20_001318</name>
</gene>
<evidence type="ECO:0008006" key="8">
    <source>
        <dbReference type="Google" id="ProtNLM"/>
    </source>
</evidence>
<dbReference type="Proteomes" id="UP001515480">
    <property type="component" value="Unassembled WGS sequence"/>
</dbReference>
<dbReference type="AlphaFoldDB" id="A0AB34KBB4"/>
<evidence type="ECO:0000256" key="1">
    <source>
        <dbReference type="ARBA" id="ARBA00004138"/>
    </source>
</evidence>
<dbReference type="InterPro" id="IPR001611">
    <property type="entry name" value="Leu-rich_rpt"/>
</dbReference>
<accession>A0AB34KBB4</accession>
<keyword evidence="5" id="KW-0966">Cell projection</keyword>
<dbReference type="PANTHER" id="PTHR45973">
    <property type="entry name" value="PROTEIN PHOSPHATASE 1 REGULATORY SUBUNIT SDS22-RELATED"/>
    <property type="match status" value="1"/>
</dbReference>
<keyword evidence="4" id="KW-0969">Cilium</keyword>
<evidence type="ECO:0000313" key="6">
    <source>
        <dbReference type="EMBL" id="KAL1530413.1"/>
    </source>
</evidence>
<evidence type="ECO:0000313" key="7">
    <source>
        <dbReference type="Proteomes" id="UP001515480"/>
    </source>
</evidence>
<reference evidence="6 7" key="1">
    <citation type="journal article" date="2024" name="Science">
        <title>Giant polyketide synthase enzymes in the biosynthesis of giant marine polyether toxins.</title>
        <authorList>
            <person name="Fallon T.R."/>
            <person name="Shende V.V."/>
            <person name="Wierzbicki I.H."/>
            <person name="Pendleton A.L."/>
            <person name="Watervoot N.F."/>
            <person name="Auber R.P."/>
            <person name="Gonzalez D.J."/>
            <person name="Wisecaver J.H."/>
            <person name="Moore B.S."/>
        </authorList>
    </citation>
    <scope>NUCLEOTIDE SEQUENCE [LARGE SCALE GENOMIC DNA]</scope>
    <source>
        <strain evidence="6 7">12B1</strain>
    </source>
</reference>
<organism evidence="6 7">
    <name type="scientific">Prymnesium parvum</name>
    <name type="common">Toxic golden alga</name>
    <dbReference type="NCBI Taxonomy" id="97485"/>
    <lineage>
        <taxon>Eukaryota</taxon>
        <taxon>Haptista</taxon>
        <taxon>Haptophyta</taxon>
        <taxon>Prymnesiophyceae</taxon>
        <taxon>Prymnesiales</taxon>
        <taxon>Prymnesiaceae</taxon>
        <taxon>Prymnesium</taxon>
    </lineage>
</organism>
<keyword evidence="2" id="KW-0433">Leucine-rich repeat</keyword>
<evidence type="ECO:0000256" key="2">
    <source>
        <dbReference type="ARBA" id="ARBA00022614"/>
    </source>
</evidence>
<proteinExistence type="predicted"/>
<dbReference type="Pfam" id="PF14580">
    <property type="entry name" value="LRR_9"/>
    <property type="match status" value="1"/>
</dbReference>
<keyword evidence="7" id="KW-1185">Reference proteome</keyword>
<comment type="caution">
    <text evidence="6">The sequence shown here is derived from an EMBL/GenBank/DDBJ whole genome shotgun (WGS) entry which is preliminary data.</text>
</comment>
<dbReference type="EMBL" id="JBGBPQ010000001">
    <property type="protein sequence ID" value="KAL1530413.1"/>
    <property type="molecule type" value="Genomic_DNA"/>
</dbReference>
<evidence type="ECO:0000256" key="3">
    <source>
        <dbReference type="ARBA" id="ARBA00022737"/>
    </source>
</evidence>
<protein>
    <recommendedName>
        <fullName evidence="8">Protein phosphatase 1 regulatory subunit 7</fullName>
    </recommendedName>
</protein>